<evidence type="ECO:0000256" key="1">
    <source>
        <dbReference type="ARBA" id="ARBA00008635"/>
    </source>
</evidence>
<feature type="binding site" evidence="3">
    <location>
        <position position="133"/>
    </location>
    <ligand>
        <name>a divalent metal cation</name>
        <dbReference type="ChEBI" id="CHEBI:60240"/>
    </ligand>
</feature>
<reference evidence="4" key="2">
    <citation type="submission" date="2020-09" db="EMBL/GenBank/DDBJ databases">
        <authorList>
            <person name="Sun Q."/>
            <person name="Ohkuma M."/>
        </authorList>
    </citation>
    <scope>NUCLEOTIDE SEQUENCE</scope>
    <source>
        <strain evidence="4">JCM 14371</strain>
    </source>
</reference>
<dbReference type="EMBL" id="BMOE01000001">
    <property type="protein sequence ID" value="GGJ64855.1"/>
    <property type="molecule type" value="Genomic_DNA"/>
</dbReference>
<dbReference type="PANTHER" id="PTHR37302:SF3">
    <property type="entry name" value="DAMAGE-INDUCIBLE PROTEIN DINB"/>
    <property type="match status" value="1"/>
</dbReference>
<protein>
    <submittedName>
        <fullName evidence="4">DNA damage-inducible protein DinB</fullName>
    </submittedName>
</protein>
<organism evidence="4 5">
    <name type="scientific">Deinococcus aquiradiocola</name>
    <dbReference type="NCBI Taxonomy" id="393059"/>
    <lineage>
        <taxon>Bacteria</taxon>
        <taxon>Thermotogati</taxon>
        <taxon>Deinococcota</taxon>
        <taxon>Deinococci</taxon>
        <taxon>Deinococcales</taxon>
        <taxon>Deinococcaceae</taxon>
        <taxon>Deinococcus</taxon>
    </lineage>
</organism>
<dbReference type="RefSeq" id="WP_188960695.1">
    <property type="nucleotide sequence ID" value="NZ_BMOE01000001.1"/>
</dbReference>
<dbReference type="GO" id="GO:0046872">
    <property type="term" value="F:metal ion binding"/>
    <property type="evidence" value="ECO:0007669"/>
    <property type="project" value="UniProtKB-KW"/>
</dbReference>
<keyword evidence="5" id="KW-1185">Reference proteome</keyword>
<name>A0A917P711_9DEIO</name>
<dbReference type="Pfam" id="PF05163">
    <property type="entry name" value="DinB"/>
    <property type="match status" value="1"/>
</dbReference>
<comment type="similarity">
    <text evidence="1">Belongs to the DinB family.</text>
</comment>
<feature type="binding site" evidence="3">
    <location>
        <position position="49"/>
    </location>
    <ligand>
        <name>a divalent metal cation</name>
        <dbReference type="ChEBI" id="CHEBI:60240"/>
    </ligand>
</feature>
<keyword evidence="2 3" id="KW-0479">Metal-binding</keyword>
<sequence>MPGTLPFLIDQTRRMRADLLASLQTLPERVLHAAPPEYGQGSVLSTLTHVADCYGGWVGRTLLEDDWDFAPYPEPLPELTARFERVDALLHRALTCTRMQTGEPFTVTGMAGTTRQVTARWLVLHPVTHEFHHKGQVVTLLRQQGYPVTVDLDLPPPGGW</sequence>
<proteinExistence type="inferred from homology"/>
<dbReference type="Gene3D" id="1.20.120.450">
    <property type="entry name" value="dinb family like domain"/>
    <property type="match status" value="1"/>
</dbReference>
<comment type="caution">
    <text evidence="4">The sequence shown here is derived from an EMBL/GenBank/DDBJ whole genome shotgun (WGS) entry which is preliminary data.</text>
</comment>
<evidence type="ECO:0000256" key="2">
    <source>
        <dbReference type="ARBA" id="ARBA00022723"/>
    </source>
</evidence>
<accession>A0A917P711</accession>
<dbReference type="Proteomes" id="UP000635726">
    <property type="component" value="Unassembled WGS sequence"/>
</dbReference>
<dbReference type="SUPFAM" id="SSF109854">
    <property type="entry name" value="DinB/YfiT-like putative metalloenzymes"/>
    <property type="match status" value="1"/>
</dbReference>
<dbReference type="InterPro" id="IPR007837">
    <property type="entry name" value="DinB"/>
</dbReference>
<evidence type="ECO:0000313" key="5">
    <source>
        <dbReference type="Proteomes" id="UP000635726"/>
    </source>
</evidence>
<evidence type="ECO:0000256" key="3">
    <source>
        <dbReference type="PIRSR" id="PIRSR607837-1"/>
    </source>
</evidence>
<reference evidence="4" key="1">
    <citation type="journal article" date="2014" name="Int. J. Syst. Evol. Microbiol.">
        <title>Complete genome sequence of Corynebacterium casei LMG S-19264T (=DSM 44701T), isolated from a smear-ripened cheese.</title>
        <authorList>
            <consortium name="US DOE Joint Genome Institute (JGI-PGF)"/>
            <person name="Walter F."/>
            <person name="Albersmeier A."/>
            <person name="Kalinowski J."/>
            <person name="Ruckert C."/>
        </authorList>
    </citation>
    <scope>NUCLEOTIDE SEQUENCE</scope>
    <source>
        <strain evidence="4">JCM 14371</strain>
    </source>
</reference>
<dbReference type="AlphaFoldDB" id="A0A917P711"/>
<evidence type="ECO:0000313" key="4">
    <source>
        <dbReference type="EMBL" id="GGJ64855.1"/>
    </source>
</evidence>
<dbReference type="InterPro" id="IPR034660">
    <property type="entry name" value="DinB/YfiT-like"/>
</dbReference>
<dbReference type="PANTHER" id="PTHR37302">
    <property type="entry name" value="SLR1116 PROTEIN"/>
    <property type="match status" value="1"/>
</dbReference>
<gene>
    <name evidence="4" type="ORF">GCM10008939_05900</name>
</gene>
<feature type="binding site" evidence="3">
    <location>
        <position position="129"/>
    </location>
    <ligand>
        <name>a divalent metal cation</name>
        <dbReference type="ChEBI" id="CHEBI:60240"/>
    </ligand>
</feature>